<keyword evidence="6" id="KW-1185">Reference proteome</keyword>
<comment type="similarity">
    <text evidence="1">Belongs to the bacterial solute-binding protein 3 family.</text>
</comment>
<dbReference type="SMART" id="SM00062">
    <property type="entry name" value="PBPb"/>
    <property type="match status" value="1"/>
</dbReference>
<dbReference type="EMBL" id="PIPV01000011">
    <property type="protein sequence ID" value="RUO51327.1"/>
    <property type="molecule type" value="Genomic_DNA"/>
</dbReference>
<evidence type="ECO:0000313" key="6">
    <source>
        <dbReference type="Proteomes" id="UP000287330"/>
    </source>
</evidence>
<dbReference type="AlphaFoldDB" id="A0A432XRI9"/>
<sequence>MNRRCWLGMTSLISLVSTSVSAQDPLTVGLATGFEPYQFVSTEGQATGFDVDVAKAILNELQADYRFEAHTWDDVMSLLRHHAIDIAVGAEVSAARKPYFLFTDSYYTRQPALLTLANNQNIRRVKDLVGEHITGDRHSSLESYLSQLGLKSQFRIEQMSSKSEAMNALAKGKVKAVIMPKRVAFYIADKLNIKLKVLWESPQPTPVGFGVTSTNPELVKRINRSLDTLRANGTLQRIKAKWSINDPAD</sequence>
<feature type="signal peptide" evidence="3">
    <location>
        <begin position="1"/>
        <end position="22"/>
    </location>
</feature>
<proteinExistence type="inferred from homology"/>
<dbReference type="Pfam" id="PF00497">
    <property type="entry name" value="SBP_bac_3"/>
    <property type="match status" value="1"/>
</dbReference>
<dbReference type="OrthoDB" id="9768183at2"/>
<organism evidence="5 6">
    <name type="scientific">Idiomarina fontislapidosi</name>
    <dbReference type="NCBI Taxonomy" id="263723"/>
    <lineage>
        <taxon>Bacteria</taxon>
        <taxon>Pseudomonadati</taxon>
        <taxon>Pseudomonadota</taxon>
        <taxon>Gammaproteobacteria</taxon>
        <taxon>Alteromonadales</taxon>
        <taxon>Idiomarinaceae</taxon>
        <taxon>Idiomarina</taxon>
    </lineage>
</organism>
<dbReference type="SUPFAM" id="SSF53850">
    <property type="entry name" value="Periplasmic binding protein-like II"/>
    <property type="match status" value="1"/>
</dbReference>
<keyword evidence="2 3" id="KW-0732">Signal</keyword>
<dbReference type="InterPro" id="IPR001638">
    <property type="entry name" value="Solute-binding_3/MltF_N"/>
</dbReference>
<evidence type="ECO:0000313" key="5">
    <source>
        <dbReference type="EMBL" id="RUO51327.1"/>
    </source>
</evidence>
<accession>A0A432XRI9</accession>
<gene>
    <name evidence="5" type="ORF">CWE25_11390</name>
</gene>
<reference evidence="6" key="1">
    <citation type="journal article" date="2018" name="Front. Microbiol.">
        <title>Genome-Based Analysis Reveals the Taxonomy and Diversity of the Family Idiomarinaceae.</title>
        <authorList>
            <person name="Liu Y."/>
            <person name="Lai Q."/>
            <person name="Shao Z."/>
        </authorList>
    </citation>
    <scope>NUCLEOTIDE SEQUENCE [LARGE SCALE GENOMIC DNA]</scope>
    <source>
        <strain evidence="6">F23</strain>
    </source>
</reference>
<protein>
    <recommendedName>
        <fullName evidence="4">Solute-binding protein family 3/N-terminal domain-containing protein</fullName>
    </recommendedName>
</protein>
<evidence type="ECO:0000256" key="2">
    <source>
        <dbReference type="ARBA" id="ARBA00022729"/>
    </source>
</evidence>
<dbReference type="Proteomes" id="UP000287330">
    <property type="component" value="Unassembled WGS sequence"/>
</dbReference>
<evidence type="ECO:0000256" key="1">
    <source>
        <dbReference type="ARBA" id="ARBA00010333"/>
    </source>
</evidence>
<name>A0A432XRI9_9GAMM</name>
<comment type="caution">
    <text evidence="5">The sequence shown here is derived from an EMBL/GenBank/DDBJ whole genome shotgun (WGS) entry which is preliminary data.</text>
</comment>
<dbReference type="PANTHER" id="PTHR35936">
    <property type="entry name" value="MEMBRANE-BOUND LYTIC MUREIN TRANSGLYCOSYLASE F"/>
    <property type="match status" value="1"/>
</dbReference>
<feature type="chain" id="PRO_5019284966" description="Solute-binding protein family 3/N-terminal domain-containing protein" evidence="3">
    <location>
        <begin position="23"/>
        <end position="249"/>
    </location>
</feature>
<evidence type="ECO:0000256" key="3">
    <source>
        <dbReference type="SAM" id="SignalP"/>
    </source>
</evidence>
<feature type="domain" description="Solute-binding protein family 3/N-terminal" evidence="4">
    <location>
        <begin position="25"/>
        <end position="246"/>
    </location>
</feature>
<dbReference type="Gene3D" id="3.40.190.10">
    <property type="entry name" value="Periplasmic binding protein-like II"/>
    <property type="match status" value="2"/>
</dbReference>
<evidence type="ECO:0000259" key="4">
    <source>
        <dbReference type="SMART" id="SM00062"/>
    </source>
</evidence>
<dbReference type="PANTHER" id="PTHR35936:SF38">
    <property type="entry name" value="GLUTAMINE-BINDING PERIPLASMIC PROTEIN"/>
    <property type="match status" value="1"/>
</dbReference>
<dbReference type="RefSeq" id="WP_110575725.1">
    <property type="nucleotide sequence ID" value="NZ_PIPV01000011.1"/>
</dbReference>